<gene>
    <name evidence="12" type="ORF">DX912_16300</name>
</gene>
<dbReference type="SMART" id="SM00014">
    <property type="entry name" value="acidPPc"/>
    <property type="match status" value="1"/>
</dbReference>
<comment type="similarity">
    <text evidence="3 8">Belongs to the class A bacterial acid phosphatase family.</text>
</comment>
<evidence type="ECO:0000256" key="10">
    <source>
        <dbReference type="SAM" id="SignalP"/>
    </source>
</evidence>
<keyword evidence="7 8" id="KW-0378">Hydrolase</keyword>
<accession>A0A3D8V8I5</accession>
<dbReference type="PIRSF" id="PIRSF000897">
    <property type="entry name" value="Acid_Ptase_ClsA"/>
    <property type="match status" value="1"/>
</dbReference>
<comment type="catalytic activity">
    <reaction evidence="1 8">
        <text>a phosphate monoester + H2O = an alcohol + phosphate</text>
        <dbReference type="Rhea" id="RHEA:15017"/>
        <dbReference type="ChEBI" id="CHEBI:15377"/>
        <dbReference type="ChEBI" id="CHEBI:30879"/>
        <dbReference type="ChEBI" id="CHEBI:43474"/>
        <dbReference type="ChEBI" id="CHEBI:67140"/>
        <dbReference type="EC" id="3.1.3.2"/>
    </reaction>
</comment>
<feature type="region of interest" description="Disordered" evidence="9">
    <location>
        <begin position="69"/>
        <end position="104"/>
    </location>
</feature>
<dbReference type="PROSITE" id="PS01157">
    <property type="entry name" value="ACID_PHOSPH_CL_A"/>
    <property type="match status" value="1"/>
</dbReference>
<keyword evidence="13" id="KW-1185">Reference proteome</keyword>
<dbReference type="Pfam" id="PF01569">
    <property type="entry name" value="PAP2"/>
    <property type="match status" value="1"/>
</dbReference>
<evidence type="ECO:0000256" key="2">
    <source>
        <dbReference type="ARBA" id="ARBA00004418"/>
    </source>
</evidence>
<dbReference type="EMBL" id="QTJR01000015">
    <property type="protein sequence ID" value="RDY65675.1"/>
    <property type="molecule type" value="Genomic_DNA"/>
</dbReference>
<dbReference type="CDD" id="cd03397">
    <property type="entry name" value="PAP2_acid_phosphatase"/>
    <property type="match status" value="1"/>
</dbReference>
<comment type="subcellular location">
    <subcellularLocation>
        <location evidence="2">Periplasm</location>
    </subcellularLocation>
</comment>
<feature type="chain" id="PRO_5017829441" description="Acid phosphatase" evidence="10">
    <location>
        <begin position="25"/>
        <end position="291"/>
    </location>
</feature>
<dbReference type="AlphaFoldDB" id="A0A3D8V8I5"/>
<dbReference type="PRINTS" id="PR00483">
    <property type="entry name" value="BACPHPHTASE"/>
</dbReference>
<dbReference type="GO" id="GO:0003993">
    <property type="term" value="F:acid phosphatase activity"/>
    <property type="evidence" value="ECO:0007669"/>
    <property type="project" value="UniProtKB-EC"/>
</dbReference>
<dbReference type="SUPFAM" id="SSF48317">
    <property type="entry name" value="Acid phosphatase/Vanadium-dependent haloperoxidase"/>
    <property type="match status" value="1"/>
</dbReference>
<protein>
    <recommendedName>
        <fullName evidence="4 8">Acid phosphatase</fullName>
        <ecNumber evidence="4 8">3.1.3.2</ecNumber>
    </recommendedName>
</protein>
<dbReference type="GO" id="GO:0030288">
    <property type="term" value="C:outer membrane-bounded periplasmic space"/>
    <property type="evidence" value="ECO:0007669"/>
    <property type="project" value="InterPro"/>
</dbReference>
<evidence type="ECO:0000256" key="3">
    <source>
        <dbReference type="ARBA" id="ARBA00009017"/>
    </source>
</evidence>
<evidence type="ECO:0000259" key="11">
    <source>
        <dbReference type="SMART" id="SM00014"/>
    </source>
</evidence>
<feature type="region of interest" description="Disordered" evidence="9">
    <location>
        <begin position="20"/>
        <end position="43"/>
    </location>
</feature>
<keyword evidence="6" id="KW-0574">Periplasm</keyword>
<feature type="signal peptide" evidence="10">
    <location>
        <begin position="1"/>
        <end position="24"/>
    </location>
</feature>
<sequence length="291" mass="30322">MSGLALAASLLVSACASTSESASSASPASPMSPAATVSSPATAEAVPEIRPGVLAGYLGRELPDSLKLLPAPPKEGSAAFRQDQAVSRASQKLRGTARDSQATSDADLSFPHVADAFSCALGVPVSQDQSPRLYQLLRRTLTDAGLSTYAAKDHYKRTRPFVFYKEGTCAPNDEAALRNDGSYPSGHTSIGWIWALVLTQVAPDRADALLARGRSFGESRLVCNAHWQSDILAGRTIASGTYAKLQSNTTFQADVAAASQEVQSLRASGKTPSVNCSAEAAALAIPIEGVL</sequence>
<evidence type="ECO:0000313" key="12">
    <source>
        <dbReference type="EMBL" id="RDY65675.1"/>
    </source>
</evidence>
<evidence type="ECO:0000256" key="8">
    <source>
        <dbReference type="PIRNR" id="PIRNR000897"/>
    </source>
</evidence>
<dbReference type="InterPro" id="IPR000326">
    <property type="entry name" value="PAP2/HPO"/>
</dbReference>
<dbReference type="InterPro" id="IPR036938">
    <property type="entry name" value="PAP2/HPO_sf"/>
</dbReference>
<reference evidence="12 13" key="1">
    <citation type="submission" date="2018-08" db="EMBL/GenBank/DDBJ databases">
        <title>Lysobacter soli KCTC 22011, whole genome shotgun sequence.</title>
        <authorList>
            <person name="Zhang X."/>
            <person name="Feng G."/>
            <person name="Zhu H."/>
        </authorList>
    </citation>
    <scope>NUCLEOTIDE SEQUENCE [LARGE SCALE GENOMIC DNA]</scope>
    <source>
        <strain evidence="12 13">KCTC 22011</strain>
    </source>
</reference>
<proteinExistence type="inferred from homology"/>
<dbReference type="Gene3D" id="1.20.144.10">
    <property type="entry name" value="Phosphatidic acid phosphatase type 2/haloperoxidase"/>
    <property type="match status" value="1"/>
</dbReference>
<comment type="caution">
    <text evidence="12">The sequence shown here is derived from an EMBL/GenBank/DDBJ whole genome shotgun (WGS) entry which is preliminary data.</text>
</comment>
<dbReference type="InterPro" id="IPR018296">
    <property type="entry name" value="Acid_Pase_classA_bac_CS"/>
</dbReference>
<evidence type="ECO:0000256" key="5">
    <source>
        <dbReference type="ARBA" id="ARBA00022729"/>
    </source>
</evidence>
<evidence type="ECO:0000256" key="7">
    <source>
        <dbReference type="ARBA" id="ARBA00022801"/>
    </source>
</evidence>
<feature type="domain" description="Phosphatidic acid phosphatase type 2/haloperoxidase" evidence="11">
    <location>
        <begin position="131"/>
        <end position="246"/>
    </location>
</feature>
<evidence type="ECO:0000256" key="4">
    <source>
        <dbReference type="ARBA" id="ARBA00012646"/>
    </source>
</evidence>
<dbReference type="EC" id="3.1.3.2" evidence="4 8"/>
<evidence type="ECO:0000256" key="9">
    <source>
        <dbReference type="SAM" id="MobiDB-lite"/>
    </source>
</evidence>
<dbReference type="InterPro" id="IPR001011">
    <property type="entry name" value="Acid_Pase_classA_bac"/>
</dbReference>
<keyword evidence="5 10" id="KW-0732">Signal</keyword>
<dbReference type="RefSeq" id="WP_115844225.1">
    <property type="nucleotide sequence ID" value="NZ_CP183976.1"/>
</dbReference>
<evidence type="ECO:0000313" key="13">
    <source>
        <dbReference type="Proteomes" id="UP000256829"/>
    </source>
</evidence>
<organism evidence="12 13">
    <name type="scientific">Lysobacter soli</name>
    <dbReference type="NCBI Taxonomy" id="453783"/>
    <lineage>
        <taxon>Bacteria</taxon>
        <taxon>Pseudomonadati</taxon>
        <taxon>Pseudomonadota</taxon>
        <taxon>Gammaproteobacteria</taxon>
        <taxon>Lysobacterales</taxon>
        <taxon>Lysobacteraceae</taxon>
        <taxon>Lysobacter</taxon>
    </lineage>
</organism>
<dbReference type="Proteomes" id="UP000256829">
    <property type="component" value="Unassembled WGS sequence"/>
</dbReference>
<name>A0A3D8V8I5_9GAMM</name>
<evidence type="ECO:0000256" key="6">
    <source>
        <dbReference type="ARBA" id="ARBA00022764"/>
    </source>
</evidence>
<evidence type="ECO:0000256" key="1">
    <source>
        <dbReference type="ARBA" id="ARBA00000032"/>
    </source>
</evidence>